<keyword evidence="1" id="KW-1133">Transmembrane helix</keyword>
<protein>
    <submittedName>
        <fullName evidence="2">Uncharacterized protein</fullName>
    </submittedName>
</protein>
<evidence type="ECO:0000256" key="1">
    <source>
        <dbReference type="SAM" id="Phobius"/>
    </source>
</evidence>
<accession>W0F789</accession>
<evidence type="ECO:0000313" key="2">
    <source>
        <dbReference type="EMBL" id="AHF17324.1"/>
    </source>
</evidence>
<dbReference type="AlphaFoldDB" id="W0F789"/>
<sequence>MLFWIADLFPVSISLTVPRAMIIGSNKLFFSILSAFLQKVVSFRMGKNEPI</sequence>
<gene>
    <name evidence="2" type="ORF">NIASO_05720</name>
</gene>
<dbReference type="KEGG" id="nso:NIASO_05720"/>
<keyword evidence="1" id="KW-0812">Transmembrane</keyword>
<dbReference type="Proteomes" id="UP000003586">
    <property type="component" value="Chromosome"/>
</dbReference>
<reference evidence="2 3" key="1">
    <citation type="submission" date="2013-12" db="EMBL/GenBank/DDBJ databases">
        <authorList>
            <consortium name="DOE Joint Genome Institute"/>
            <person name="Eisen J."/>
            <person name="Huntemann M."/>
            <person name="Han J."/>
            <person name="Chen A."/>
            <person name="Kyrpides N."/>
            <person name="Mavromatis K."/>
            <person name="Markowitz V."/>
            <person name="Palaniappan K."/>
            <person name="Ivanova N."/>
            <person name="Schaumberg A."/>
            <person name="Pati A."/>
            <person name="Liolios K."/>
            <person name="Nordberg H.P."/>
            <person name="Cantor M.N."/>
            <person name="Hua S.X."/>
            <person name="Woyke T."/>
        </authorList>
    </citation>
    <scope>NUCLEOTIDE SEQUENCE [LARGE SCALE GENOMIC DNA]</scope>
    <source>
        <strain evidence="3">DSM 19437</strain>
    </source>
</reference>
<dbReference type="HOGENOM" id="CLU_3101384_0_0_10"/>
<proteinExistence type="predicted"/>
<keyword evidence="1" id="KW-0472">Membrane</keyword>
<dbReference type="STRING" id="929713.NIASO_05720"/>
<keyword evidence="3" id="KW-1185">Reference proteome</keyword>
<name>W0F789_9BACT</name>
<evidence type="ECO:0000313" key="3">
    <source>
        <dbReference type="Proteomes" id="UP000003586"/>
    </source>
</evidence>
<organism evidence="2 3">
    <name type="scientific">Niabella soli DSM 19437</name>
    <dbReference type="NCBI Taxonomy" id="929713"/>
    <lineage>
        <taxon>Bacteria</taxon>
        <taxon>Pseudomonadati</taxon>
        <taxon>Bacteroidota</taxon>
        <taxon>Chitinophagia</taxon>
        <taxon>Chitinophagales</taxon>
        <taxon>Chitinophagaceae</taxon>
        <taxon>Niabella</taxon>
    </lineage>
</organism>
<dbReference type="EMBL" id="CP007035">
    <property type="protein sequence ID" value="AHF17324.1"/>
    <property type="molecule type" value="Genomic_DNA"/>
</dbReference>
<feature type="transmembrane region" description="Helical" evidence="1">
    <location>
        <begin position="20"/>
        <end position="37"/>
    </location>
</feature>